<sequence length="78" mass="8806">MKSNADDPQRFDFHPWPQLPRSGGRSTARLLIGSIILAIIVIDTALSGPNLGRIIVACIVLYVVVIWMRRERPQQPDR</sequence>
<keyword evidence="2" id="KW-1133">Transmembrane helix</keyword>
<protein>
    <recommendedName>
        <fullName evidence="5">DUF2631 domain-containing protein</fullName>
    </recommendedName>
</protein>
<keyword evidence="4" id="KW-1185">Reference proteome</keyword>
<organism evidence="3 4">
    <name type="scientific">Arthrobacter crusticola</name>
    <dbReference type="NCBI Taxonomy" id="2547960"/>
    <lineage>
        <taxon>Bacteria</taxon>
        <taxon>Bacillati</taxon>
        <taxon>Actinomycetota</taxon>
        <taxon>Actinomycetes</taxon>
        <taxon>Micrococcales</taxon>
        <taxon>Micrococcaceae</taxon>
        <taxon>Arthrobacter</taxon>
    </lineage>
</organism>
<evidence type="ECO:0000313" key="3">
    <source>
        <dbReference type="EMBL" id="TDK27676.1"/>
    </source>
</evidence>
<gene>
    <name evidence="3" type="ORF">E2F48_00600</name>
</gene>
<feature type="region of interest" description="Disordered" evidence="1">
    <location>
        <begin position="1"/>
        <end position="25"/>
    </location>
</feature>
<dbReference type="Proteomes" id="UP000295411">
    <property type="component" value="Unassembled WGS sequence"/>
</dbReference>
<reference evidence="3 4" key="1">
    <citation type="submission" date="2019-03" db="EMBL/GenBank/DDBJ databases">
        <title>Arthrobacter sp. nov., an bacterium isolated from biocrust in Mu Us Desert.</title>
        <authorList>
            <person name="Lixiong L."/>
        </authorList>
    </citation>
    <scope>NUCLEOTIDE SEQUENCE [LARGE SCALE GENOMIC DNA]</scope>
    <source>
        <strain evidence="3 4">SLN-3</strain>
    </source>
</reference>
<proteinExistence type="predicted"/>
<name>A0A4R5U220_9MICC</name>
<evidence type="ECO:0000313" key="4">
    <source>
        <dbReference type="Proteomes" id="UP000295411"/>
    </source>
</evidence>
<comment type="caution">
    <text evidence="3">The sequence shown here is derived from an EMBL/GenBank/DDBJ whole genome shotgun (WGS) entry which is preliminary data.</text>
</comment>
<dbReference type="RefSeq" id="WP_133402107.1">
    <property type="nucleotide sequence ID" value="NZ_SMTK01000001.1"/>
</dbReference>
<evidence type="ECO:0008006" key="5">
    <source>
        <dbReference type="Google" id="ProtNLM"/>
    </source>
</evidence>
<evidence type="ECO:0000256" key="1">
    <source>
        <dbReference type="SAM" id="MobiDB-lite"/>
    </source>
</evidence>
<dbReference type="OrthoDB" id="9851896at2"/>
<dbReference type="AlphaFoldDB" id="A0A4R5U220"/>
<dbReference type="EMBL" id="SMTK01000001">
    <property type="protein sequence ID" value="TDK27676.1"/>
    <property type="molecule type" value="Genomic_DNA"/>
</dbReference>
<evidence type="ECO:0000256" key="2">
    <source>
        <dbReference type="SAM" id="Phobius"/>
    </source>
</evidence>
<feature type="compositionally biased region" description="Basic and acidic residues" evidence="1">
    <location>
        <begin position="1"/>
        <end position="13"/>
    </location>
</feature>
<feature type="transmembrane region" description="Helical" evidence="2">
    <location>
        <begin position="51"/>
        <end position="68"/>
    </location>
</feature>
<feature type="transmembrane region" description="Helical" evidence="2">
    <location>
        <begin position="28"/>
        <end position="45"/>
    </location>
</feature>
<keyword evidence="2" id="KW-0472">Membrane</keyword>
<accession>A0A4R5U220</accession>
<keyword evidence="2" id="KW-0812">Transmembrane</keyword>